<evidence type="ECO:0000256" key="2">
    <source>
        <dbReference type="SAM" id="SignalP"/>
    </source>
</evidence>
<feature type="region of interest" description="Disordered" evidence="1">
    <location>
        <begin position="21"/>
        <end position="65"/>
    </location>
</feature>
<reference evidence="3" key="1">
    <citation type="submission" date="2021-07" db="EMBL/GenBank/DDBJ databases">
        <title>Genome Resource of American Ginseng Black Spot Pathogen Alternaria panax.</title>
        <authorList>
            <person name="Qiu C."/>
            <person name="Wang W."/>
            <person name="Liu Z."/>
        </authorList>
    </citation>
    <scope>NUCLEOTIDE SEQUENCE</scope>
    <source>
        <strain evidence="3">BNCC115425</strain>
    </source>
</reference>
<dbReference type="EMBL" id="JAANER010000002">
    <property type="protein sequence ID" value="KAG9194016.1"/>
    <property type="molecule type" value="Genomic_DNA"/>
</dbReference>
<comment type="caution">
    <text evidence="3">The sequence shown here is derived from an EMBL/GenBank/DDBJ whole genome shotgun (WGS) entry which is preliminary data.</text>
</comment>
<feature type="signal peptide" evidence="2">
    <location>
        <begin position="1"/>
        <end position="18"/>
    </location>
</feature>
<accession>A0AAD4NS34</accession>
<name>A0AAD4NS34_9PLEO</name>
<protein>
    <submittedName>
        <fullName evidence="3">Uncharacterized protein</fullName>
    </submittedName>
</protein>
<feature type="compositionally biased region" description="Low complexity" evidence="1">
    <location>
        <begin position="21"/>
        <end position="37"/>
    </location>
</feature>
<evidence type="ECO:0000313" key="3">
    <source>
        <dbReference type="EMBL" id="KAG9194016.1"/>
    </source>
</evidence>
<keyword evidence="2" id="KW-0732">Signal</keyword>
<proteinExistence type="predicted"/>
<feature type="compositionally biased region" description="Basic and acidic residues" evidence="1">
    <location>
        <begin position="393"/>
        <end position="402"/>
    </location>
</feature>
<organism evidence="3 4">
    <name type="scientific">Alternaria panax</name>
    <dbReference type="NCBI Taxonomy" id="48097"/>
    <lineage>
        <taxon>Eukaryota</taxon>
        <taxon>Fungi</taxon>
        <taxon>Dikarya</taxon>
        <taxon>Ascomycota</taxon>
        <taxon>Pezizomycotina</taxon>
        <taxon>Dothideomycetes</taxon>
        <taxon>Pleosporomycetidae</taxon>
        <taxon>Pleosporales</taxon>
        <taxon>Pleosporineae</taxon>
        <taxon>Pleosporaceae</taxon>
        <taxon>Alternaria</taxon>
        <taxon>Alternaria sect. Panax</taxon>
    </lineage>
</organism>
<evidence type="ECO:0000313" key="4">
    <source>
        <dbReference type="Proteomes" id="UP001199106"/>
    </source>
</evidence>
<feature type="chain" id="PRO_5042217917" evidence="2">
    <location>
        <begin position="19"/>
        <end position="408"/>
    </location>
</feature>
<keyword evidence="4" id="KW-1185">Reference proteome</keyword>
<dbReference type="AlphaFoldDB" id="A0AAD4NS34"/>
<gene>
    <name evidence="3" type="ORF">G6011_04051</name>
</gene>
<feature type="region of interest" description="Disordered" evidence="1">
    <location>
        <begin position="365"/>
        <end position="408"/>
    </location>
</feature>
<evidence type="ECO:0000256" key="1">
    <source>
        <dbReference type="SAM" id="MobiDB-lite"/>
    </source>
</evidence>
<dbReference type="Proteomes" id="UP001199106">
    <property type="component" value="Unassembled WGS sequence"/>
</dbReference>
<sequence length="408" mass="45765">MKGHSVLLLAFVAAFASALPSPDAPSTSSLATSSTPPVDAEEASDLDNTLPSASDDESPGKVPTDDDLMAELQTIAGSNTTWPNISYSGVGASTDNDVETLTNQNKMKHLKGWYRVDIRMGLYGTNVGTFKGERLYNRIYELLKRCKRGASLEDCSIRNVVHNDGGDEGDTYRTDSSLYMNILESTINTRIEGLEDLTYRMMARAFQKMTEVPTNCYKPRIWDLPGHQPKGDKDHVFCNVATQVMIAYPVNGGPMQSLLKVTLENDHETDQKNYQCDEIHQSNTIMDWVSQPFLNDYYLLGGKRQDAFKKEIAALQGWKANRIAPYTSCLWDRCFDTHKDTYEPRHAWIETDDCEPNWNPIGCDPGAASRSKKELNCPPEYRGTRSYTHGKVNQREDPDSPHWIDGTP</sequence>